<dbReference type="GO" id="GO:0006508">
    <property type="term" value="P:proteolysis"/>
    <property type="evidence" value="ECO:0007669"/>
    <property type="project" value="UniProtKB-KW"/>
</dbReference>
<sequence length="189" mass="20435">MFERFTRSAREAVVRAKVEAEMADSAVIDSRHLVLGVLQAGDGPAVTVLREAGFDAAELRRAVREGDELSDADAEALRSIGIDLDAVRASLEQNFGEGALEGPEPEETAGIFGWMKPARGHTPFTRDAKKSIELALRQAVHRKDGEIRPEHLLLGVLTGGEPAAARMIESKIAVADLRTRLLEEMGRAA</sequence>
<organism evidence="3 4">
    <name type="scientific">Speluncibacter jeojiensis</name>
    <dbReference type="NCBI Taxonomy" id="2710754"/>
    <lineage>
        <taxon>Bacteria</taxon>
        <taxon>Bacillati</taxon>
        <taxon>Actinomycetota</taxon>
        <taxon>Actinomycetes</taxon>
        <taxon>Mycobacteriales</taxon>
        <taxon>Speluncibacteraceae</taxon>
        <taxon>Speluncibacter</taxon>
    </lineage>
</organism>
<dbReference type="GO" id="GO:0008233">
    <property type="term" value="F:peptidase activity"/>
    <property type="evidence" value="ECO:0007669"/>
    <property type="project" value="UniProtKB-KW"/>
</dbReference>
<protein>
    <submittedName>
        <fullName evidence="3">Clp protease</fullName>
    </submittedName>
</protein>
<keyword evidence="3" id="KW-0645">Protease</keyword>
<reference evidence="3" key="1">
    <citation type="submission" date="2022-08" db="EMBL/GenBank/DDBJ databases">
        <title>Genome analysis of Corynebacteriales strain.</title>
        <authorList>
            <person name="Lee S.D."/>
        </authorList>
    </citation>
    <scope>NUCLEOTIDE SEQUENCE</scope>
    <source>
        <strain evidence="3">D3-21</strain>
    </source>
</reference>
<name>A0A9X4M138_9ACTN</name>
<dbReference type="SUPFAM" id="SSF81923">
    <property type="entry name" value="Double Clp-N motif"/>
    <property type="match status" value="2"/>
</dbReference>
<evidence type="ECO:0000313" key="4">
    <source>
        <dbReference type="Proteomes" id="UP001152755"/>
    </source>
</evidence>
<dbReference type="InterPro" id="IPR036628">
    <property type="entry name" value="Clp_N_dom_sf"/>
</dbReference>
<keyword evidence="1" id="KW-0677">Repeat</keyword>
<evidence type="ECO:0000259" key="2">
    <source>
        <dbReference type="PROSITE" id="PS51903"/>
    </source>
</evidence>
<evidence type="ECO:0000313" key="3">
    <source>
        <dbReference type="EMBL" id="MDG3016080.1"/>
    </source>
</evidence>
<keyword evidence="4" id="KW-1185">Reference proteome</keyword>
<comment type="caution">
    <text evidence="3">The sequence shown here is derived from an EMBL/GenBank/DDBJ whole genome shotgun (WGS) entry which is preliminary data.</text>
</comment>
<dbReference type="AlphaFoldDB" id="A0A9X4M138"/>
<evidence type="ECO:0000256" key="1">
    <source>
        <dbReference type="PROSITE-ProRule" id="PRU01251"/>
    </source>
</evidence>
<dbReference type="EMBL" id="JANRHA010000011">
    <property type="protein sequence ID" value="MDG3016080.1"/>
    <property type="molecule type" value="Genomic_DNA"/>
</dbReference>
<gene>
    <name evidence="3" type="ORF">NVS88_16090</name>
</gene>
<dbReference type="Proteomes" id="UP001152755">
    <property type="component" value="Unassembled WGS sequence"/>
</dbReference>
<dbReference type="PROSITE" id="PS51903">
    <property type="entry name" value="CLP_R"/>
    <property type="match status" value="1"/>
</dbReference>
<keyword evidence="3" id="KW-0378">Hydrolase</keyword>
<accession>A0A9X4M138</accession>
<dbReference type="InterPro" id="IPR004176">
    <property type="entry name" value="Clp_R_N"/>
</dbReference>
<dbReference type="Gene3D" id="1.10.1780.10">
    <property type="entry name" value="Clp, N-terminal domain"/>
    <property type="match status" value="2"/>
</dbReference>
<dbReference type="Pfam" id="PF02861">
    <property type="entry name" value="Clp_N"/>
    <property type="match status" value="2"/>
</dbReference>
<proteinExistence type="predicted"/>
<dbReference type="RefSeq" id="WP_332520376.1">
    <property type="nucleotide sequence ID" value="NZ_JANRHA010000011.1"/>
</dbReference>
<feature type="domain" description="Clp R" evidence="2">
    <location>
        <begin position="2"/>
        <end position="187"/>
    </location>
</feature>